<gene>
    <name evidence="2" type="ORF">B0J13DRAFT_485819</name>
</gene>
<reference evidence="2" key="1">
    <citation type="journal article" date="2021" name="Nat. Commun.">
        <title>Genetic determinants of endophytism in the Arabidopsis root mycobiome.</title>
        <authorList>
            <person name="Mesny F."/>
            <person name="Miyauchi S."/>
            <person name="Thiergart T."/>
            <person name="Pickel B."/>
            <person name="Atanasova L."/>
            <person name="Karlsson M."/>
            <person name="Huettel B."/>
            <person name="Barry K.W."/>
            <person name="Haridas S."/>
            <person name="Chen C."/>
            <person name="Bauer D."/>
            <person name="Andreopoulos W."/>
            <person name="Pangilinan J."/>
            <person name="LaButti K."/>
            <person name="Riley R."/>
            <person name="Lipzen A."/>
            <person name="Clum A."/>
            <person name="Drula E."/>
            <person name="Henrissat B."/>
            <person name="Kohler A."/>
            <person name="Grigoriev I.V."/>
            <person name="Martin F.M."/>
            <person name="Hacquard S."/>
        </authorList>
    </citation>
    <scope>NUCLEOTIDE SEQUENCE</scope>
    <source>
        <strain evidence="2">MPI-CAGE-AT-0021</strain>
    </source>
</reference>
<sequence>MASVTQSLKKFMLVFYVPYSGVDACKAAVFKAGAGRYPGPGQYSEACWSTTGTGQFRPGPTANPNIGAVGELEKVPEVRIEVLCVGEDVAKNAVADLKVAHPYEEVPYHVYKLEDF</sequence>
<comment type="caution">
    <text evidence="2">The sequence shown here is derived from an EMBL/GenBank/DDBJ whole genome shotgun (WGS) entry which is preliminary data.</text>
</comment>
<dbReference type="PANTHER" id="PTHR41774">
    <property type="match status" value="1"/>
</dbReference>
<dbReference type="PANTHER" id="PTHR41774:SF1">
    <property type="entry name" value="NGG1P INTERACTING FACTOR NIF3"/>
    <property type="match status" value="1"/>
</dbReference>
<dbReference type="SUPFAM" id="SSF102705">
    <property type="entry name" value="NIF3 (NGG1p interacting factor 3)-like"/>
    <property type="match status" value="1"/>
</dbReference>
<dbReference type="OrthoDB" id="15981at2759"/>
<accession>A0A9P9DKH5</accession>
<organism evidence="2 3">
    <name type="scientific">Dactylonectria estremocensis</name>
    <dbReference type="NCBI Taxonomy" id="1079267"/>
    <lineage>
        <taxon>Eukaryota</taxon>
        <taxon>Fungi</taxon>
        <taxon>Dikarya</taxon>
        <taxon>Ascomycota</taxon>
        <taxon>Pezizomycotina</taxon>
        <taxon>Sordariomycetes</taxon>
        <taxon>Hypocreomycetidae</taxon>
        <taxon>Hypocreales</taxon>
        <taxon>Nectriaceae</taxon>
        <taxon>Dactylonectria</taxon>
    </lineage>
</organism>
<dbReference type="Proteomes" id="UP000717696">
    <property type="component" value="Unassembled WGS sequence"/>
</dbReference>
<dbReference type="InterPro" id="IPR036069">
    <property type="entry name" value="DUF34/NIF3_sf"/>
</dbReference>
<name>A0A9P9DKH5_9HYPO</name>
<evidence type="ECO:0000256" key="1">
    <source>
        <dbReference type="ARBA" id="ARBA00020998"/>
    </source>
</evidence>
<protein>
    <recommendedName>
        <fullName evidence="1">ATP phosphoribosyltransferase</fullName>
    </recommendedName>
</protein>
<evidence type="ECO:0000313" key="3">
    <source>
        <dbReference type="Proteomes" id="UP000717696"/>
    </source>
</evidence>
<keyword evidence="3" id="KW-1185">Reference proteome</keyword>
<evidence type="ECO:0000313" key="2">
    <source>
        <dbReference type="EMBL" id="KAH7120236.1"/>
    </source>
</evidence>
<dbReference type="InterPro" id="IPR015867">
    <property type="entry name" value="N-reg_PII/ATP_PRibTrfase_C"/>
</dbReference>
<dbReference type="EMBL" id="JAGMUU010000028">
    <property type="protein sequence ID" value="KAH7120236.1"/>
    <property type="molecule type" value="Genomic_DNA"/>
</dbReference>
<dbReference type="AlphaFoldDB" id="A0A9P9DKH5"/>
<proteinExistence type="predicted"/>
<dbReference type="Gene3D" id="3.30.70.120">
    <property type="match status" value="1"/>
</dbReference>